<dbReference type="Proteomes" id="UP000191691">
    <property type="component" value="Unassembled WGS sequence"/>
</dbReference>
<evidence type="ECO:0000313" key="5">
    <source>
        <dbReference type="Proteomes" id="UP000191691"/>
    </source>
</evidence>
<evidence type="ECO:0000313" key="4">
    <source>
        <dbReference type="EMBL" id="OQE87103.1"/>
    </source>
</evidence>
<dbReference type="SMART" id="SM00609">
    <property type="entry name" value="VIT"/>
    <property type="match status" value="1"/>
</dbReference>
<organism evidence="4 5">
    <name type="scientific">Penicillium nalgiovense</name>
    <dbReference type="NCBI Taxonomy" id="60175"/>
    <lineage>
        <taxon>Eukaryota</taxon>
        <taxon>Fungi</taxon>
        <taxon>Dikarya</taxon>
        <taxon>Ascomycota</taxon>
        <taxon>Pezizomycotina</taxon>
        <taxon>Eurotiomycetes</taxon>
        <taxon>Eurotiomycetidae</taxon>
        <taxon>Eurotiales</taxon>
        <taxon>Aspergillaceae</taxon>
        <taxon>Penicillium</taxon>
    </lineage>
</organism>
<dbReference type="STRING" id="60175.A0A1V6YIE6"/>
<dbReference type="Gene3D" id="3.40.50.410">
    <property type="entry name" value="von Willebrand factor, type A domain"/>
    <property type="match status" value="1"/>
</dbReference>
<dbReference type="InterPro" id="IPR036465">
    <property type="entry name" value="vWFA_dom_sf"/>
</dbReference>
<comment type="caution">
    <text evidence="4">The sequence shown here is derived from an EMBL/GenBank/DDBJ whole genome shotgun (WGS) entry which is preliminary data.</text>
</comment>
<gene>
    <name evidence="4" type="ORF">PENNAL_c0020G01683</name>
</gene>
<reference evidence="5" key="1">
    <citation type="journal article" date="2017" name="Nat. Microbiol.">
        <title>Global analysis of biosynthetic gene clusters reveals vast potential of secondary metabolite production in Penicillium species.</title>
        <authorList>
            <person name="Nielsen J.C."/>
            <person name="Grijseels S."/>
            <person name="Prigent S."/>
            <person name="Ji B."/>
            <person name="Dainat J."/>
            <person name="Nielsen K.F."/>
            <person name="Frisvad J.C."/>
            <person name="Workman M."/>
            <person name="Nielsen J."/>
        </authorList>
    </citation>
    <scope>NUCLEOTIDE SEQUENCE [LARGE SCALE GENOMIC DNA]</scope>
    <source>
        <strain evidence="5">IBT 13039</strain>
    </source>
</reference>
<dbReference type="InterPro" id="IPR002035">
    <property type="entry name" value="VWF_A"/>
</dbReference>
<feature type="region of interest" description="Disordered" evidence="1">
    <location>
        <begin position="479"/>
        <end position="517"/>
    </location>
</feature>
<dbReference type="OMA" id="QRAIMTT"/>
<proteinExistence type="predicted"/>
<evidence type="ECO:0000259" key="2">
    <source>
        <dbReference type="PROSITE" id="PS50234"/>
    </source>
</evidence>
<dbReference type="EMBL" id="MOOB01000020">
    <property type="protein sequence ID" value="OQE87103.1"/>
    <property type="molecule type" value="Genomic_DNA"/>
</dbReference>
<dbReference type="SMART" id="SM00327">
    <property type="entry name" value="VWA"/>
    <property type="match status" value="1"/>
</dbReference>
<dbReference type="PROSITE" id="PS51468">
    <property type="entry name" value="VIT"/>
    <property type="match status" value="1"/>
</dbReference>
<dbReference type="PANTHER" id="PTHR45737">
    <property type="entry name" value="VON WILLEBRAND FACTOR A DOMAIN-CONTAINING PROTEIN 5A"/>
    <property type="match status" value="1"/>
</dbReference>
<evidence type="ECO:0000259" key="3">
    <source>
        <dbReference type="PROSITE" id="PS51468"/>
    </source>
</evidence>
<feature type="domain" description="VWFA" evidence="2">
    <location>
        <begin position="289"/>
        <end position="457"/>
    </location>
</feature>
<name>A0A1V6YIE6_PENNA</name>
<evidence type="ECO:0008006" key="6">
    <source>
        <dbReference type="Google" id="ProtNLM"/>
    </source>
</evidence>
<dbReference type="PANTHER" id="PTHR45737:SF6">
    <property type="entry name" value="VON WILLEBRAND FACTOR A DOMAIN-CONTAINING PROTEIN 5A"/>
    <property type="match status" value="1"/>
</dbReference>
<feature type="compositionally biased region" description="Acidic residues" evidence="1">
    <location>
        <begin position="479"/>
        <end position="509"/>
    </location>
</feature>
<dbReference type="PROSITE" id="PS50234">
    <property type="entry name" value="VWFA"/>
    <property type="match status" value="1"/>
</dbReference>
<dbReference type="AlphaFoldDB" id="A0A1V6YIE6"/>
<feature type="domain" description="VIT" evidence="3">
    <location>
        <begin position="6"/>
        <end position="136"/>
    </location>
</feature>
<keyword evidence="5" id="KW-1185">Reference proteome</keyword>
<dbReference type="SUPFAM" id="SSF53300">
    <property type="entry name" value="vWA-like"/>
    <property type="match status" value="1"/>
</dbReference>
<dbReference type="Pfam" id="PF08487">
    <property type="entry name" value="VIT"/>
    <property type="match status" value="1"/>
</dbReference>
<sequence length="960" mass="106365">MAGYCGCSWKEPGNWQPQYLPQVSLKAHATILSSAARTTLTQKFANSSDRVIKETFYNFPLYDGVSIVGFECRVGSRLLHSKVKTKSQANADYQNAVIQQQTAAVMDHTSMNDVFVIRLGNVPAHGKIHVDITFVGELKQDSQTDGIRYTLPSKIAPRYGTRMSYSQTQLSSLGVPANLQGMSITVDVQMEKGLVIRELESPSHRVKVSLGRVSSTSETSTFEPSQASASVIPQQNNTVLLEQDFVVLIKADGLNTPSALLERHPTIPNQCALMATLVPKFNLRPASPEVVFVIDRSGSMQPKIPTLKSALRVFLKSLPVGICFNICSFGSYCSFMWPTSQVYDASSLNQALAFVDTVDARMGGTEMKQAVVATVQNRLNFNDLDVLILTDGEIFDQDQLFNFVRDKAAGNTARFFSLGIGESASHSLIEGIARAGNGFCQSVAEYEELDRKIVRMLKGALTPHVHDYRLEVEYDTETEPEFEFVSDTENLTESETEVEENSADGDISMEETTHSSSQPISLYDENFKEDDMDLDANGKAAGKLPTVTPPRAIQAPYNIPPLYPFIWTNVFLLMDPNSSEKIPKSLKFSATCNDGPLQLRIPICDIGTGETIHQLASRKAVVELEEGHGWLSHAKDENGNKFKRFHSETKKRLAELECQKLGIKFQVTGKYCSFVALEECSSSSSEQQYARHNTKEYAVEQISRLKQRVSSTRAPMPTMAMFAAPRTGGVRYGSAGGGGIHYGGLGGFQQMQQVHSLPGSFYAQGGQPIRMSEYGHGPTTTPSAIPAQLRSYAPAPPAPMGSAVSYPVYGSISSTSPMPADMIHAKRSRSEHTRPLFKSPQLRIHELIQLQTFEGSWMWDEALFELLGHDSSVIRDKFVSLYSRANRTTEYGFSLEEEKVQATLLVLAWLVKRQLSSRGVWELVHDKGSQWVRLELRRMQHRGLPGAFLESIQDKVFTMI</sequence>
<dbReference type="InterPro" id="IPR013694">
    <property type="entry name" value="VIT"/>
</dbReference>
<protein>
    <recommendedName>
        <fullName evidence="6">VWFA domain-containing protein</fullName>
    </recommendedName>
</protein>
<evidence type="ECO:0000256" key="1">
    <source>
        <dbReference type="SAM" id="MobiDB-lite"/>
    </source>
</evidence>
<accession>A0A1V6YIE6</accession>
<dbReference type="Pfam" id="PF13768">
    <property type="entry name" value="VWA_3"/>
    <property type="match status" value="1"/>
</dbReference>